<evidence type="ECO:0000259" key="6">
    <source>
        <dbReference type="PROSITE" id="PS50043"/>
    </source>
</evidence>
<dbReference type="SMART" id="SM00421">
    <property type="entry name" value="HTH_LUXR"/>
    <property type="match status" value="1"/>
</dbReference>
<dbReference type="Pfam" id="PF00196">
    <property type="entry name" value="GerE"/>
    <property type="match status" value="1"/>
</dbReference>
<protein>
    <submittedName>
        <fullName evidence="7">LuxR C-terminal-related transcriptional regulator</fullName>
    </submittedName>
</protein>
<keyword evidence="3" id="KW-0804">Transcription</keyword>
<evidence type="ECO:0000256" key="4">
    <source>
        <dbReference type="SAM" id="MobiDB-lite"/>
    </source>
</evidence>
<feature type="transmembrane region" description="Helical" evidence="5">
    <location>
        <begin position="12"/>
        <end position="31"/>
    </location>
</feature>
<feature type="transmembrane region" description="Helical" evidence="5">
    <location>
        <begin position="148"/>
        <end position="166"/>
    </location>
</feature>
<feature type="transmembrane region" description="Helical" evidence="5">
    <location>
        <begin position="51"/>
        <end position="69"/>
    </location>
</feature>
<keyword evidence="5" id="KW-0812">Transmembrane</keyword>
<feature type="transmembrane region" description="Helical" evidence="5">
    <location>
        <begin position="386"/>
        <end position="405"/>
    </location>
</feature>
<feature type="transmembrane region" description="Helical" evidence="5">
    <location>
        <begin position="172"/>
        <end position="195"/>
    </location>
</feature>
<evidence type="ECO:0000256" key="3">
    <source>
        <dbReference type="ARBA" id="ARBA00023163"/>
    </source>
</evidence>
<dbReference type="CDD" id="cd06170">
    <property type="entry name" value="LuxR_C_like"/>
    <property type="match status" value="1"/>
</dbReference>
<dbReference type="PANTHER" id="PTHR44688:SF25">
    <property type="entry name" value="HTH LUXR-TYPE DOMAIN-CONTAINING PROTEIN"/>
    <property type="match status" value="1"/>
</dbReference>
<dbReference type="PROSITE" id="PS50043">
    <property type="entry name" value="HTH_LUXR_2"/>
    <property type="match status" value="1"/>
</dbReference>
<evidence type="ECO:0000256" key="5">
    <source>
        <dbReference type="SAM" id="Phobius"/>
    </source>
</evidence>
<dbReference type="PRINTS" id="PR00038">
    <property type="entry name" value="HTHLUXR"/>
</dbReference>
<keyword evidence="1" id="KW-0805">Transcription regulation</keyword>
<sequence length="529" mass="54442">MADAVLKRPDAAYAPLPAACCLILMFLGAWTCDYAMLALAPLPEGYLSIRLLSLTAYLLAFLVACAALRGSERADTHRSRVLRALIVALALGAACLVAGSAGLVVCSSSGKGPLMAFVFLVKCVGPPLTIATLLLFAAMPPVRAGKTAALGMAGAFFIEYLMRAVMEGAAVPGAAALALGVICQAGGCIIAVILVRRMQAELAMGNEGALQNASTAAAATAHQQDDESQTFPVALWSRRGELAKALLCIAATGLMLGYLRTGASPGNSIGSAAALIVLVAVAAAVRCLPVLGTRSLFEAAVVCVCAAFLLGPVIDLAAPGASSVLADVGTILFEILIWLISLDIVRTRHRQLRAAAGARLVAVFGHLAGALVAAGAAAATASHPQAFQAASLAIVFVYVVILLVFSRGSSPASEAAEDANNAAEDNGSVGGPSATDGTAPAGAHAAAALAVEADYWEVPCRTIAESFSLTPRETEVLEQLAQGRDLAFMEEKFVLSRNTVKMHVRNIYAKLGVHSKQEVIDLVDQTRRG</sequence>
<keyword evidence="2" id="KW-0238">DNA-binding</keyword>
<feature type="domain" description="HTH luxR-type" evidence="6">
    <location>
        <begin position="462"/>
        <end position="527"/>
    </location>
</feature>
<feature type="transmembrane region" description="Helical" evidence="5">
    <location>
        <begin position="245"/>
        <end position="263"/>
    </location>
</feature>
<accession>A0ABU6IV97</accession>
<feature type="transmembrane region" description="Helical" evidence="5">
    <location>
        <begin position="114"/>
        <end position="136"/>
    </location>
</feature>
<dbReference type="InterPro" id="IPR000792">
    <property type="entry name" value="Tscrpt_reg_LuxR_C"/>
</dbReference>
<organism evidence="7 8">
    <name type="scientific">Adlercreutzia shanghongiae</name>
    <dbReference type="NCBI Taxonomy" id="3111773"/>
    <lineage>
        <taxon>Bacteria</taxon>
        <taxon>Bacillati</taxon>
        <taxon>Actinomycetota</taxon>
        <taxon>Coriobacteriia</taxon>
        <taxon>Eggerthellales</taxon>
        <taxon>Eggerthellaceae</taxon>
        <taxon>Adlercreutzia</taxon>
    </lineage>
</organism>
<evidence type="ECO:0000256" key="2">
    <source>
        <dbReference type="ARBA" id="ARBA00023125"/>
    </source>
</evidence>
<dbReference type="InterPro" id="IPR036388">
    <property type="entry name" value="WH-like_DNA-bd_sf"/>
</dbReference>
<comment type="caution">
    <text evidence="7">The sequence shown here is derived from an EMBL/GenBank/DDBJ whole genome shotgun (WGS) entry which is preliminary data.</text>
</comment>
<keyword evidence="8" id="KW-1185">Reference proteome</keyword>
<dbReference type="SUPFAM" id="SSF46894">
    <property type="entry name" value="C-terminal effector domain of the bipartite response regulators"/>
    <property type="match status" value="1"/>
</dbReference>
<dbReference type="Gene3D" id="1.10.10.10">
    <property type="entry name" value="Winged helix-like DNA-binding domain superfamily/Winged helix DNA-binding domain"/>
    <property type="match status" value="1"/>
</dbReference>
<dbReference type="Proteomes" id="UP001343724">
    <property type="component" value="Unassembled WGS sequence"/>
</dbReference>
<dbReference type="RefSeq" id="WP_326438183.1">
    <property type="nucleotide sequence ID" value="NZ_JAYMFH010000001.1"/>
</dbReference>
<dbReference type="EMBL" id="JAYMFH010000001">
    <property type="protein sequence ID" value="MEC4293751.1"/>
    <property type="molecule type" value="Genomic_DNA"/>
</dbReference>
<evidence type="ECO:0000313" key="8">
    <source>
        <dbReference type="Proteomes" id="UP001343724"/>
    </source>
</evidence>
<feature type="transmembrane region" description="Helical" evidence="5">
    <location>
        <begin position="296"/>
        <end position="318"/>
    </location>
</feature>
<feature type="transmembrane region" description="Helical" evidence="5">
    <location>
        <begin position="81"/>
        <end position="102"/>
    </location>
</feature>
<evidence type="ECO:0000256" key="1">
    <source>
        <dbReference type="ARBA" id="ARBA00023015"/>
    </source>
</evidence>
<name>A0ABU6IV97_9ACTN</name>
<feature type="transmembrane region" description="Helical" evidence="5">
    <location>
        <begin position="324"/>
        <end position="345"/>
    </location>
</feature>
<dbReference type="PANTHER" id="PTHR44688">
    <property type="entry name" value="DNA-BINDING TRANSCRIPTIONAL ACTIVATOR DEVR_DOSR"/>
    <property type="match status" value="1"/>
</dbReference>
<keyword evidence="5" id="KW-0472">Membrane</keyword>
<feature type="transmembrane region" description="Helical" evidence="5">
    <location>
        <begin position="357"/>
        <end position="380"/>
    </location>
</feature>
<feature type="region of interest" description="Disordered" evidence="4">
    <location>
        <begin position="416"/>
        <end position="438"/>
    </location>
</feature>
<feature type="transmembrane region" description="Helical" evidence="5">
    <location>
        <begin position="269"/>
        <end position="289"/>
    </location>
</feature>
<proteinExistence type="predicted"/>
<keyword evidence="5" id="KW-1133">Transmembrane helix</keyword>
<dbReference type="InterPro" id="IPR016032">
    <property type="entry name" value="Sig_transdc_resp-reg_C-effctor"/>
</dbReference>
<reference evidence="7 8" key="1">
    <citation type="submission" date="2024-01" db="EMBL/GenBank/DDBJ databases">
        <title>novel species in genus Adlercreutzia.</title>
        <authorList>
            <person name="Liu X."/>
        </authorList>
    </citation>
    <scope>NUCLEOTIDE SEQUENCE [LARGE SCALE GENOMIC DNA]</scope>
    <source>
        <strain evidence="7 8">R22</strain>
    </source>
</reference>
<evidence type="ECO:0000313" key="7">
    <source>
        <dbReference type="EMBL" id="MEC4293751.1"/>
    </source>
</evidence>
<gene>
    <name evidence="7" type="ORF">VJ920_00300</name>
</gene>
<feature type="compositionally biased region" description="Low complexity" evidence="4">
    <location>
        <begin position="416"/>
        <end position="426"/>
    </location>
</feature>